<reference evidence="2 3" key="1">
    <citation type="submission" date="2019-10" db="EMBL/GenBank/DDBJ databases">
        <title>Draft Genome Sequence of Cytophagaceae sp. SJW1-29.</title>
        <authorList>
            <person name="Choi A."/>
        </authorList>
    </citation>
    <scope>NUCLEOTIDE SEQUENCE [LARGE SCALE GENOMIC DNA]</scope>
    <source>
        <strain evidence="2 3">SJW1-29</strain>
    </source>
</reference>
<accession>A0A7C9BDA0</accession>
<feature type="signal peptide" evidence="1">
    <location>
        <begin position="1"/>
        <end position="24"/>
    </location>
</feature>
<evidence type="ECO:0000256" key="1">
    <source>
        <dbReference type="SAM" id="SignalP"/>
    </source>
</evidence>
<proteinExistence type="predicted"/>
<dbReference type="AlphaFoldDB" id="A0A7C9BDA0"/>
<keyword evidence="1" id="KW-0732">Signal</keyword>
<dbReference type="Proteomes" id="UP000479293">
    <property type="component" value="Unassembled WGS sequence"/>
</dbReference>
<keyword evidence="3" id="KW-1185">Reference proteome</keyword>
<dbReference type="EMBL" id="WHLY01000002">
    <property type="protein sequence ID" value="MPR32141.1"/>
    <property type="molecule type" value="Genomic_DNA"/>
</dbReference>
<gene>
    <name evidence="2" type="ORF">GBK04_01960</name>
</gene>
<protein>
    <submittedName>
        <fullName evidence="2">Uncharacterized protein</fullName>
    </submittedName>
</protein>
<dbReference type="RefSeq" id="WP_152756386.1">
    <property type="nucleotide sequence ID" value="NZ_WHLY01000002.1"/>
</dbReference>
<evidence type="ECO:0000313" key="3">
    <source>
        <dbReference type="Proteomes" id="UP000479293"/>
    </source>
</evidence>
<sequence>MKKRSSLLSLASLALMLVMYNCQRVTDPLPTGPNAELLKGFSDIKMKTAPATQPEAVVSTPSALIPSTKLLDVQAGLKSGNHSTVQRAADDVSAALSAQDIAQLAEMTPADLKALETGGTLSAGLQAALDRAIANPVLSTYLPKMVLPTVKEIAFPVVVPERDVNTGSTDKKADNTCKKQAQEAYKATLDQLKDQRKNQLSAAAATNKSNIASIKAGTATCKSGVTASYSAQRVAAQQQAAANIAAINSNPSNSAVVKRLLIALVNASLSKQLADFTQMEAADKRACDQAERAALAANEAAYEANKAQIEANYDAAVAQAEIARQQYIANCEYQQGIGS</sequence>
<organism evidence="2 3">
    <name type="scientific">Salmonirosea aquatica</name>
    <dbReference type="NCBI Taxonomy" id="2654236"/>
    <lineage>
        <taxon>Bacteria</taxon>
        <taxon>Pseudomonadati</taxon>
        <taxon>Bacteroidota</taxon>
        <taxon>Cytophagia</taxon>
        <taxon>Cytophagales</taxon>
        <taxon>Spirosomataceae</taxon>
        <taxon>Salmonirosea</taxon>
    </lineage>
</organism>
<evidence type="ECO:0000313" key="2">
    <source>
        <dbReference type="EMBL" id="MPR32141.1"/>
    </source>
</evidence>
<comment type="caution">
    <text evidence="2">The sequence shown here is derived from an EMBL/GenBank/DDBJ whole genome shotgun (WGS) entry which is preliminary data.</text>
</comment>
<feature type="chain" id="PRO_5028845738" evidence="1">
    <location>
        <begin position="25"/>
        <end position="339"/>
    </location>
</feature>
<name>A0A7C9BDA0_9BACT</name>